<comment type="caution">
    <text evidence="1">The sequence shown here is derived from an EMBL/GenBank/DDBJ whole genome shotgun (WGS) entry which is preliminary data.</text>
</comment>
<accession>A0ACA9MK74</accession>
<organism evidence="1 2">
    <name type="scientific">Acaulospora colombiana</name>
    <dbReference type="NCBI Taxonomy" id="27376"/>
    <lineage>
        <taxon>Eukaryota</taxon>
        <taxon>Fungi</taxon>
        <taxon>Fungi incertae sedis</taxon>
        <taxon>Mucoromycota</taxon>
        <taxon>Glomeromycotina</taxon>
        <taxon>Glomeromycetes</taxon>
        <taxon>Diversisporales</taxon>
        <taxon>Acaulosporaceae</taxon>
        <taxon>Acaulospora</taxon>
    </lineage>
</organism>
<feature type="non-terminal residue" evidence="1">
    <location>
        <position position="1"/>
    </location>
</feature>
<gene>
    <name evidence="1" type="ORF">ACOLOM_LOCUS6565</name>
</gene>
<dbReference type="Proteomes" id="UP000789525">
    <property type="component" value="Unassembled WGS sequence"/>
</dbReference>
<dbReference type="EMBL" id="CAJVPT010013644">
    <property type="protein sequence ID" value="CAG8597746.1"/>
    <property type="molecule type" value="Genomic_DNA"/>
</dbReference>
<reference evidence="1" key="1">
    <citation type="submission" date="2021-06" db="EMBL/GenBank/DDBJ databases">
        <authorList>
            <person name="Kallberg Y."/>
            <person name="Tangrot J."/>
            <person name="Rosling A."/>
        </authorList>
    </citation>
    <scope>NUCLEOTIDE SEQUENCE</scope>
    <source>
        <strain evidence="1">CL356</strain>
    </source>
</reference>
<protein>
    <submittedName>
        <fullName evidence="1">7182_t:CDS:1</fullName>
    </submittedName>
</protein>
<proteinExistence type="predicted"/>
<sequence length="392" mass="44821">NETRRCPNYQYRIVSYQIDTNSISRTSRKFNDFCIPFLYHDINLLDNDIESEYIALLSQYTHHVRTIRLVIDPPHRGIDDAEVQKYEPERSALIERCSEVTSVALYFNNHLLSIGEVGPSILKLIQLGNIRSFGIYSQRMLQEKFVDMKGDGDLVHLLESILGIPEMIHSLKYLDIVMGSLSPGLYAQVRALVASLTSLTMRQPLSYLDDLGWEISNRLNWSPSTQMQRLNLVACSGALIYQIPALVGHFKSLRYLLTSSCGSDTDIRLGSRSPGWSHSPHALCNQHIPLEEFHIECMDELDIFVMGTIPVQRLIITRISALGVIEVLQKDQEIFPSLRYLSLNKEMKTNHYGKGEWRQHLSTMLDLEAVCRQRNIALSFDADNILNFYVSI</sequence>
<name>A0ACA9MK74_9GLOM</name>
<evidence type="ECO:0000313" key="2">
    <source>
        <dbReference type="Proteomes" id="UP000789525"/>
    </source>
</evidence>
<evidence type="ECO:0000313" key="1">
    <source>
        <dbReference type="EMBL" id="CAG8597746.1"/>
    </source>
</evidence>
<keyword evidence="2" id="KW-1185">Reference proteome</keyword>